<dbReference type="GO" id="GO:1902936">
    <property type="term" value="F:phosphatidylinositol bisphosphate binding"/>
    <property type="evidence" value="ECO:0007669"/>
    <property type="project" value="TreeGrafter"/>
</dbReference>
<dbReference type="PANTHER" id="PTHR10174">
    <property type="entry name" value="ALPHA-TOCOPHEROL TRANSFER PROTEIN-RELATED"/>
    <property type="match status" value="1"/>
</dbReference>
<dbReference type="Gene3D" id="3.40.525.10">
    <property type="entry name" value="CRAL-TRIO lipid binding domain"/>
    <property type="match status" value="1"/>
</dbReference>
<name>A0A9N9ZZ03_BEMTA</name>
<keyword evidence="3" id="KW-1185">Reference proteome</keyword>
<dbReference type="InterPro" id="IPR011074">
    <property type="entry name" value="CRAL/TRIO_N_dom"/>
</dbReference>
<evidence type="ECO:0000259" key="1">
    <source>
        <dbReference type="PROSITE" id="PS50191"/>
    </source>
</evidence>
<dbReference type="SUPFAM" id="SSF52087">
    <property type="entry name" value="CRAL/TRIO domain"/>
    <property type="match status" value="1"/>
</dbReference>
<dbReference type="InterPro" id="IPR036273">
    <property type="entry name" value="CRAL/TRIO_N_dom_sf"/>
</dbReference>
<dbReference type="PROSITE" id="PS50191">
    <property type="entry name" value="CRAL_TRIO"/>
    <property type="match status" value="1"/>
</dbReference>
<dbReference type="CDD" id="cd00170">
    <property type="entry name" value="SEC14"/>
    <property type="match status" value="1"/>
</dbReference>
<proteinExistence type="predicted"/>
<dbReference type="Pfam" id="PF00650">
    <property type="entry name" value="CRAL_TRIO"/>
    <property type="match status" value="1"/>
</dbReference>
<dbReference type="Gene3D" id="1.20.5.1200">
    <property type="entry name" value="Alpha-tocopherol transfer"/>
    <property type="match status" value="1"/>
</dbReference>
<dbReference type="InterPro" id="IPR001251">
    <property type="entry name" value="CRAL-TRIO_dom"/>
</dbReference>
<dbReference type="Proteomes" id="UP001152759">
    <property type="component" value="Chromosome 1"/>
</dbReference>
<evidence type="ECO:0000313" key="2">
    <source>
        <dbReference type="EMBL" id="CAH0380598.1"/>
    </source>
</evidence>
<evidence type="ECO:0000313" key="3">
    <source>
        <dbReference type="Proteomes" id="UP001152759"/>
    </source>
</evidence>
<dbReference type="Gene3D" id="1.10.8.20">
    <property type="entry name" value="N-terminal domain of phosphatidylinositol transfer protein sec14p"/>
    <property type="match status" value="1"/>
</dbReference>
<dbReference type="AlphaFoldDB" id="A0A9N9ZZ03"/>
<gene>
    <name evidence="2" type="ORF">BEMITA_LOCUS333</name>
</gene>
<dbReference type="SMART" id="SM01100">
    <property type="entry name" value="CRAL_TRIO_N"/>
    <property type="match status" value="1"/>
</dbReference>
<feature type="domain" description="CRAL-TRIO" evidence="1">
    <location>
        <begin position="103"/>
        <end position="266"/>
    </location>
</feature>
<accession>A0A9N9ZZ03</accession>
<organism evidence="2 3">
    <name type="scientific">Bemisia tabaci</name>
    <name type="common">Sweetpotato whitefly</name>
    <name type="synonym">Aleurodes tabaci</name>
    <dbReference type="NCBI Taxonomy" id="7038"/>
    <lineage>
        <taxon>Eukaryota</taxon>
        <taxon>Metazoa</taxon>
        <taxon>Ecdysozoa</taxon>
        <taxon>Arthropoda</taxon>
        <taxon>Hexapoda</taxon>
        <taxon>Insecta</taxon>
        <taxon>Pterygota</taxon>
        <taxon>Neoptera</taxon>
        <taxon>Paraneoptera</taxon>
        <taxon>Hemiptera</taxon>
        <taxon>Sternorrhyncha</taxon>
        <taxon>Aleyrodoidea</taxon>
        <taxon>Aleyrodidae</taxon>
        <taxon>Aleyrodinae</taxon>
        <taxon>Bemisia</taxon>
    </lineage>
</organism>
<dbReference type="InterPro" id="IPR036865">
    <property type="entry name" value="CRAL-TRIO_dom_sf"/>
</dbReference>
<sequence>MVVQETEVVCRPNTDPFDLNLEWQMRAEKELNECPETARKNVVQLRQKLKEDLSMNSRVDDVFCMAFLRARKHDVDKAYKLIKSYYEMKRKYPDFYRYCYPSERSYIYDMCFLTLLPGTDKLGRVVTVICVRNTDFSQISLEDMFQVGTSSFEVALMDPKLQIAGGVAIIDMQGMSIYQQAKLVTPSAAWQITNCVQEKIPLRVKAIHIVHQPLYFSALYSIFKPFLKSKLRKRIHLHGSNMESLHKHISPSVLPKEYGGTKGPLNSKPHLNLIKQYEHKLRDWSQFGYDKKIPQ</sequence>
<dbReference type="GO" id="GO:0016020">
    <property type="term" value="C:membrane"/>
    <property type="evidence" value="ECO:0007669"/>
    <property type="project" value="TreeGrafter"/>
</dbReference>
<dbReference type="SMART" id="SM00516">
    <property type="entry name" value="SEC14"/>
    <property type="match status" value="1"/>
</dbReference>
<reference evidence="2" key="1">
    <citation type="submission" date="2021-12" db="EMBL/GenBank/DDBJ databases">
        <authorList>
            <person name="King R."/>
        </authorList>
    </citation>
    <scope>NUCLEOTIDE SEQUENCE</scope>
</reference>
<dbReference type="PRINTS" id="PR00180">
    <property type="entry name" value="CRETINALDHBP"/>
</dbReference>
<protein>
    <recommendedName>
        <fullName evidence="1">CRAL-TRIO domain-containing protein</fullName>
    </recommendedName>
</protein>
<dbReference type="SUPFAM" id="SSF46938">
    <property type="entry name" value="CRAL/TRIO N-terminal domain"/>
    <property type="match status" value="1"/>
</dbReference>
<dbReference type="PANTHER" id="PTHR10174:SF130">
    <property type="entry name" value="ALPHA-TOCOPHEROL TRANSFER PROTEIN-LIKE"/>
    <property type="match status" value="1"/>
</dbReference>
<dbReference type="EMBL" id="OU963862">
    <property type="protein sequence ID" value="CAH0380598.1"/>
    <property type="molecule type" value="Genomic_DNA"/>
</dbReference>